<evidence type="ECO:0000313" key="9">
    <source>
        <dbReference type="Proteomes" id="UP000026960"/>
    </source>
</evidence>
<dbReference type="InterPro" id="IPR044293">
    <property type="entry name" value="PRE"/>
</dbReference>
<evidence type="ECO:0000256" key="3">
    <source>
        <dbReference type="ARBA" id="ARBA00023015"/>
    </source>
</evidence>
<evidence type="ECO:0000259" key="7">
    <source>
        <dbReference type="PROSITE" id="PS50888"/>
    </source>
</evidence>
<dbReference type="PANTHER" id="PTHR38546:SF5">
    <property type="entry name" value="TRANSCRIPTION FACTOR ILI2"/>
    <property type="match status" value="1"/>
</dbReference>
<keyword evidence="3" id="KW-0805">Transcription regulation</keyword>
<evidence type="ECO:0000256" key="6">
    <source>
        <dbReference type="SAM" id="MobiDB-lite"/>
    </source>
</evidence>
<protein>
    <recommendedName>
        <fullName evidence="7">BHLH domain-containing protein</fullName>
    </recommendedName>
</protein>
<dbReference type="AlphaFoldDB" id="A0A0D3HNS7"/>
<evidence type="ECO:0000313" key="8">
    <source>
        <dbReference type="EnsemblPlants" id="OBART11G19180.1"/>
    </source>
</evidence>
<keyword evidence="5" id="KW-0175">Coiled coil</keyword>
<evidence type="ECO:0000256" key="5">
    <source>
        <dbReference type="SAM" id="Coils"/>
    </source>
</evidence>
<comment type="similarity">
    <text evidence="1">Belongs to the bHLH protein family.</text>
</comment>
<dbReference type="Gene3D" id="4.10.280.10">
    <property type="entry name" value="Helix-loop-helix DNA-binding domain"/>
    <property type="match status" value="1"/>
</dbReference>
<dbReference type="PaxDb" id="65489-OBART11G19180.1"/>
<dbReference type="SUPFAM" id="SSF47459">
    <property type="entry name" value="HLH, helix-loop-helix DNA-binding domain"/>
    <property type="match status" value="1"/>
</dbReference>
<keyword evidence="9" id="KW-1185">Reference proteome</keyword>
<dbReference type="GO" id="GO:0046983">
    <property type="term" value="F:protein dimerization activity"/>
    <property type="evidence" value="ECO:0007669"/>
    <property type="project" value="InterPro"/>
</dbReference>
<reference evidence="8" key="2">
    <citation type="submission" date="2015-03" db="UniProtKB">
        <authorList>
            <consortium name="EnsemblPlants"/>
        </authorList>
    </citation>
    <scope>IDENTIFICATION</scope>
</reference>
<dbReference type="STRING" id="65489.A0A0D3HNS7"/>
<evidence type="ECO:0000256" key="2">
    <source>
        <dbReference type="ARBA" id="ARBA00022604"/>
    </source>
</evidence>
<dbReference type="Gramene" id="OBART11G19180.1">
    <property type="protein sequence ID" value="OBART11G19180.1"/>
    <property type="gene ID" value="OBART11G19180"/>
</dbReference>
<dbReference type="Proteomes" id="UP000026960">
    <property type="component" value="Chromosome 11"/>
</dbReference>
<evidence type="ECO:0000256" key="4">
    <source>
        <dbReference type="ARBA" id="ARBA00023163"/>
    </source>
</evidence>
<sequence length="100" mass="10867">MSSSRRSRTSSRLAAAPPPTDEQMAELISKLQAVLPTRGGEANAKASSAEVLQEACRYIRRLHREADALSERLAELLLLQPSDLAINGADVPDLIRSLLM</sequence>
<feature type="coiled-coil region" evidence="5">
    <location>
        <begin position="52"/>
        <end position="79"/>
    </location>
</feature>
<keyword evidence="2" id="KW-0341">Growth regulation</keyword>
<organism evidence="8">
    <name type="scientific">Oryza barthii</name>
    <dbReference type="NCBI Taxonomy" id="65489"/>
    <lineage>
        <taxon>Eukaryota</taxon>
        <taxon>Viridiplantae</taxon>
        <taxon>Streptophyta</taxon>
        <taxon>Embryophyta</taxon>
        <taxon>Tracheophyta</taxon>
        <taxon>Spermatophyta</taxon>
        <taxon>Magnoliopsida</taxon>
        <taxon>Liliopsida</taxon>
        <taxon>Poales</taxon>
        <taxon>Poaceae</taxon>
        <taxon>BOP clade</taxon>
        <taxon>Oryzoideae</taxon>
        <taxon>Oryzeae</taxon>
        <taxon>Oryzinae</taxon>
        <taxon>Oryza</taxon>
    </lineage>
</organism>
<dbReference type="InterPro" id="IPR036638">
    <property type="entry name" value="HLH_DNA-bd_sf"/>
</dbReference>
<dbReference type="SMR" id="A0A0D3HNS7"/>
<dbReference type="GO" id="GO:0040008">
    <property type="term" value="P:regulation of growth"/>
    <property type="evidence" value="ECO:0007669"/>
    <property type="project" value="InterPro"/>
</dbReference>
<dbReference type="HOGENOM" id="CLU_183267_0_0_1"/>
<keyword evidence="4" id="KW-0804">Transcription</keyword>
<name>A0A0D3HNS7_9ORYZ</name>
<feature type="domain" description="BHLH" evidence="7">
    <location>
        <begin position="8"/>
        <end position="62"/>
    </location>
</feature>
<proteinExistence type="inferred from homology"/>
<accession>A0A0D3HNS7</accession>
<dbReference type="Pfam" id="PF23174">
    <property type="entry name" value="bHLH_ILI"/>
    <property type="match status" value="1"/>
</dbReference>
<evidence type="ECO:0000256" key="1">
    <source>
        <dbReference type="ARBA" id="ARBA00005510"/>
    </source>
</evidence>
<dbReference type="PANTHER" id="PTHR38546">
    <property type="entry name" value="DNA BINDING PROTEIN"/>
    <property type="match status" value="1"/>
</dbReference>
<dbReference type="GO" id="GO:0006355">
    <property type="term" value="P:regulation of DNA-templated transcription"/>
    <property type="evidence" value="ECO:0007669"/>
    <property type="project" value="InterPro"/>
</dbReference>
<dbReference type="EnsemblPlants" id="OBART11G19180.1">
    <property type="protein sequence ID" value="OBART11G19180.1"/>
    <property type="gene ID" value="OBART11G19180"/>
</dbReference>
<dbReference type="PROSITE" id="PS50888">
    <property type="entry name" value="BHLH"/>
    <property type="match status" value="1"/>
</dbReference>
<dbReference type="InterPro" id="IPR011598">
    <property type="entry name" value="bHLH_dom"/>
</dbReference>
<dbReference type="InterPro" id="IPR044172">
    <property type="entry name" value="ILI2-like"/>
</dbReference>
<reference evidence="8" key="1">
    <citation type="journal article" date="2009" name="Rice">
        <title>De Novo Next Generation Sequencing of Plant Genomes.</title>
        <authorList>
            <person name="Rounsley S."/>
            <person name="Marri P.R."/>
            <person name="Yu Y."/>
            <person name="He R."/>
            <person name="Sisneros N."/>
            <person name="Goicoechea J.L."/>
            <person name="Lee S.J."/>
            <person name="Angelova A."/>
            <person name="Kudrna D."/>
            <person name="Luo M."/>
            <person name="Affourtit J."/>
            <person name="Desany B."/>
            <person name="Knight J."/>
            <person name="Niazi F."/>
            <person name="Egholm M."/>
            <person name="Wing R.A."/>
        </authorList>
    </citation>
    <scope>NUCLEOTIDE SEQUENCE [LARGE SCALE GENOMIC DNA]</scope>
    <source>
        <strain evidence="8">cv. IRGC 105608</strain>
    </source>
</reference>
<feature type="region of interest" description="Disordered" evidence="6">
    <location>
        <begin position="1"/>
        <end position="22"/>
    </location>
</feature>